<keyword evidence="4" id="KW-1185">Reference proteome</keyword>
<feature type="chain" id="PRO_5039886754" evidence="3">
    <location>
        <begin position="18"/>
        <end position="360"/>
    </location>
</feature>
<dbReference type="GeneID" id="118426587"/>
<evidence type="ECO:0000256" key="1">
    <source>
        <dbReference type="ARBA" id="ARBA00022737"/>
    </source>
</evidence>
<dbReference type="GO" id="GO:0000209">
    <property type="term" value="P:protein polyubiquitination"/>
    <property type="evidence" value="ECO:0000318"/>
    <property type="project" value="GO_Central"/>
</dbReference>
<dbReference type="Gene3D" id="2.120.10.30">
    <property type="entry name" value="TolB, C-terminal domain"/>
    <property type="match status" value="1"/>
</dbReference>
<dbReference type="GO" id="GO:0061630">
    <property type="term" value="F:ubiquitin protein ligase activity"/>
    <property type="evidence" value="ECO:0000318"/>
    <property type="project" value="GO_Central"/>
</dbReference>
<dbReference type="AlphaFoldDB" id="A0A9J7N6R3"/>
<protein>
    <submittedName>
        <fullName evidence="5">E3 ubiquitin-protein ligase TRIM71-like</fullName>
    </submittedName>
</protein>
<gene>
    <name evidence="5" type="primary">LOC118426587</name>
</gene>
<dbReference type="SUPFAM" id="SSF101898">
    <property type="entry name" value="NHL repeat"/>
    <property type="match status" value="1"/>
</dbReference>
<feature type="signal peptide" evidence="3">
    <location>
        <begin position="1"/>
        <end position="17"/>
    </location>
</feature>
<evidence type="ECO:0000313" key="5">
    <source>
        <dbReference type="RefSeq" id="XP_035691970.1"/>
    </source>
</evidence>
<dbReference type="PANTHER" id="PTHR24104">
    <property type="entry name" value="E3 UBIQUITIN-PROTEIN LIGASE NHLRC1-RELATED"/>
    <property type="match status" value="1"/>
</dbReference>
<dbReference type="InterPro" id="IPR050952">
    <property type="entry name" value="TRIM-NHL_E3_ligases"/>
</dbReference>
<dbReference type="PROSITE" id="PS51125">
    <property type="entry name" value="NHL"/>
    <property type="match status" value="1"/>
</dbReference>
<dbReference type="CDD" id="cd05819">
    <property type="entry name" value="NHL"/>
    <property type="match status" value="1"/>
</dbReference>
<dbReference type="GO" id="GO:0043161">
    <property type="term" value="P:proteasome-mediated ubiquitin-dependent protein catabolic process"/>
    <property type="evidence" value="ECO:0000318"/>
    <property type="project" value="GO_Central"/>
</dbReference>
<keyword evidence="3" id="KW-0732">Signal</keyword>
<dbReference type="InterPro" id="IPR011042">
    <property type="entry name" value="6-blade_b-propeller_TolB-like"/>
</dbReference>
<accession>A0A9J7N6R3</accession>
<keyword evidence="1" id="KW-0677">Repeat</keyword>
<name>A0A9J7N6R3_BRAFL</name>
<reference evidence="5" key="2">
    <citation type="submission" date="2025-08" db="UniProtKB">
        <authorList>
            <consortium name="RefSeq"/>
        </authorList>
    </citation>
    <scope>IDENTIFICATION</scope>
    <source>
        <strain evidence="5">S238N-H82</strain>
        <tissue evidence="5">Testes</tissue>
    </source>
</reference>
<evidence type="ECO:0000256" key="2">
    <source>
        <dbReference type="PROSITE-ProRule" id="PRU00504"/>
    </source>
</evidence>
<dbReference type="PANTHER" id="PTHR24104:SF50">
    <property type="entry name" value="SMP-30_GLUCONOLACTONASE_LRE-LIKE REGION DOMAIN-CONTAINING PROTEIN"/>
    <property type="match status" value="1"/>
</dbReference>
<proteinExistence type="predicted"/>
<dbReference type="RefSeq" id="XP_035691970.1">
    <property type="nucleotide sequence ID" value="XM_035836077.1"/>
</dbReference>
<dbReference type="Proteomes" id="UP000001554">
    <property type="component" value="Chromosome 11"/>
</dbReference>
<feature type="repeat" description="NHL" evidence="2">
    <location>
        <begin position="109"/>
        <end position="132"/>
    </location>
</feature>
<dbReference type="InterPro" id="IPR001258">
    <property type="entry name" value="NHL_repeat"/>
</dbReference>
<evidence type="ECO:0000313" key="4">
    <source>
        <dbReference type="Proteomes" id="UP000001554"/>
    </source>
</evidence>
<reference evidence="4" key="1">
    <citation type="journal article" date="2020" name="Nat. Ecol. Evol.">
        <title>Deeply conserved synteny resolves early events in vertebrate evolution.</title>
        <authorList>
            <person name="Simakov O."/>
            <person name="Marletaz F."/>
            <person name="Yue J.X."/>
            <person name="O'Connell B."/>
            <person name="Jenkins J."/>
            <person name="Brandt A."/>
            <person name="Calef R."/>
            <person name="Tung C.H."/>
            <person name="Huang T.K."/>
            <person name="Schmutz J."/>
            <person name="Satoh N."/>
            <person name="Yu J.K."/>
            <person name="Putnam N.H."/>
            <person name="Green R.E."/>
            <person name="Rokhsar D.S."/>
        </authorList>
    </citation>
    <scope>NUCLEOTIDE SEQUENCE [LARGE SCALE GENOMIC DNA]</scope>
    <source>
        <strain evidence="4">S238N-H82</strain>
    </source>
</reference>
<dbReference type="OrthoDB" id="10020332at2759"/>
<evidence type="ECO:0000256" key="3">
    <source>
        <dbReference type="SAM" id="SignalP"/>
    </source>
</evidence>
<sequence length="360" mass="39692">MALVVSLALLLPTSVKPAKESTAHTNTVWPTGYVTCPQNATGLIMAMMTQNATVQADTDRHVEYTSSTHAPAASTEEIEIQEVNRTITNVTFGGHGSKVVRFSGVSNAAVSPSNEVFVADTFNRRVQVFNMEGVYLRKFPTVVSVEGSETMNPYDMSIDGKGHLWVIGETDSLELILVRYTKTGRHIITIHPPSLFTTFNDIAVDTLRNHVIVIAENAQGARVSREVMVLLYNGTVVRKFETRQGWPNFITVDRNGRYLVTDVYKTRDLVYVYSETGQYQFSFGSEGRISTPMGICVYSSGKFVLVADGYDVSLEMFTDSGEHVRRVVPGVMFTGIAVAPGGQLVLVNEIHDTVTILSRY</sequence>
<dbReference type="KEGG" id="bfo:118426587"/>
<organism evidence="4 5">
    <name type="scientific">Branchiostoma floridae</name>
    <name type="common">Florida lancelet</name>
    <name type="synonym">Amphioxus</name>
    <dbReference type="NCBI Taxonomy" id="7739"/>
    <lineage>
        <taxon>Eukaryota</taxon>
        <taxon>Metazoa</taxon>
        <taxon>Chordata</taxon>
        <taxon>Cephalochordata</taxon>
        <taxon>Leptocardii</taxon>
        <taxon>Amphioxiformes</taxon>
        <taxon>Branchiostomatidae</taxon>
        <taxon>Branchiostoma</taxon>
    </lineage>
</organism>
<dbReference type="OMA" id="ESTAHTN"/>